<keyword evidence="10" id="KW-1185">Reference proteome</keyword>
<keyword evidence="6 9" id="KW-0472">Membrane</keyword>
<feature type="transmembrane region" description="Helical" evidence="9">
    <location>
        <begin position="798"/>
        <end position="817"/>
    </location>
</feature>
<evidence type="ECO:0000256" key="9">
    <source>
        <dbReference type="SAM" id="Phobius"/>
    </source>
</evidence>
<dbReference type="Proteomes" id="UP000095280">
    <property type="component" value="Unplaced"/>
</dbReference>
<feature type="transmembrane region" description="Helical" evidence="9">
    <location>
        <begin position="560"/>
        <end position="580"/>
    </location>
</feature>
<feature type="transmembrane region" description="Helical" evidence="9">
    <location>
        <begin position="743"/>
        <end position="766"/>
    </location>
</feature>
<sequence>RRLLLSSRLSRDKADYGTVGGPFSLLSMALPARSSQRQLPYEHLSLLIFSLLILSLPPLAVGDGGEQQPQRHIVAGEFNLTYNYSVSSTNELVFRFNYTEIVDVTQAVRLTIVSESASSDHPVLVVARQQREIVSWRLPLFYSSEEKEFPYYIVSRTLCPTLPLGGSVTGRVHTIFVEVTTQNPNMTAFSLNASIVPNFQLYLGASHGIRSAHVSPSQPKYYKFEFPPNVSSVQVRMVSDDMLCMRVSVQAVNCPVYDLARNVEFTGIRQTASKKASLSVTTSDPALASATAFYVVLVVYPTDANCRPNIPAQLVPPDPGEHGRELYRRTKQLNITVLPSLGINEYFLPVFGTIFFFLLFYAAAFIIALLHHTYETRRLLARSRAGAANNYDGNSAPTEDTPESPLRQRGDAADVGDNSTDFNEASNSSPRNYLAVGETPTVRTATMSTTATFSTAAMSSLSMQRGTLPSQMSVVEPPASANSATTSASTNASDALASTSAASASATVGVGTGVGEDGGFVDLMAEANQEKEIFRLRKDMTVQDLSRKPPSRLRKKYKLYYWYLIIISIFYCLPVIQLVLTYQKVLNTSGDEDMCYYNFDCAHTLGVISSFNNVFSNISYVLLGLLFLLLCWRRDLLHQNLVRRDPRASQYGIPHHYGLYYAIGIALIMEGVLSGCYHICPSYNNFQFDTAFMYMLSGLCMLKIYQTRHPDVNASAHMAYMALAIIIFTGLLGVFYSKESTTFYTLFCILVIVTSILLTLEVYYVGRWKMNVGRLKRLYLLVRTDGLSCFRPQRRDRLVLLIFANSINWSIGLYGAFKRPEDFSTFMLSILMVNMMMYFVFYIIMKLRNGERLAFTPVAFTLLDIAAWAGAGYFFLQSPTNWEDSASGSRIRNQACVLAGFYDVHDIWHFLSAVAMFLGFNIILTMDDDLAYVRRDRIRVF</sequence>
<feature type="transmembrane region" description="Helical" evidence="9">
    <location>
        <begin position="853"/>
        <end position="876"/>
    </location>
</feature>
<feature type="compositionally biased region" description="Polar residues" evidence="8">
    <location>
        <begin position="417"/>
        <end position="431"/>
    </location>
</feature>
<organism evidence="10 11">
    <name type="scientific">Macrostomum lignano</name>
    <dbReference type="NCBI Taxonomy" id="282301"/>
    <lineage>
        <taxon>Eukaryota</taxon>
        <taxon>Metazoa</taxon>
        <taxon>Spiralia</taxon>
        <taxon>Lophotrochozoa</taxon>
        <taxon>Platyhelminthes</taxon>
        <taxon>Rhabditophora</taxon>
        <taxon>Macrostomorpha</taxon>
        <taxon>Macrostomida</taxon>
        <taxon>Macrostomidae</taxon>
        <taxon>Macrostomum</taxon>
    </lineage>
</organism>
<reference evidence="11" key="1">
    <citation type="submission" date="2016-11" db="UniProtKB">
        <authorList>
            <consortium name="WormBaseParasite"/>
        </authorList>
    </citation>
    <scope>IDENTIFICATION</scope>
</reference>
<dbReference type="GO" id="GO:0005886">
    <property type="term" value="C:plasma membrane"/>
    <property type="evidence" value="ECO:0007669"/>
    <property type="project" value="TreeGrafter"/>
</dbReference>
<dbReference type="GO" id="GO:0003725">
    <property type="term" value="F:double-stranded RNA binding"/>
    <property type="evidence" value="ECO:0007669"/>
    <property type="project" value="TreeGrafter"/>
</dbReference>
<feature type="transmembrane region" description="Helical" evidence="9">
    <location>
        <begin position="686"/>
        <end position="705"/>
    </location>
</feature>
<evidence type="ECO:0000256" key="3">
    <source>
        <dbReference type="ARBA" id="ARBA00022692"/>
    </source>
</evidence>
<protein>
    <submittedName>
        <fullName evidence="11">SID1 transmembrane family member 1</fullName>
    </submittedName>
</protein>
<dbReference type="PANTHER" id="PTHR12185">
    <property type="entry name" value="SID1 TRANSMEMBRANE FAMILY MEMEBER"/>
    <property type="match status" value="1"/>
</dbReference>
<evidence type="ECO:0000256" key="2">
    <source>
        <dbReference type="ARBA" id="ARBA00006618"/>
    </source>
</evidence>
<keyword evidence="7" id="KW-0325">Glycoprotein</keyword>
<feature type="transmembrane region" description="Helical" evidence="9">
    <location>
        <begin position="907"/>
        <end position="926"/>
    </location>
</feature>
<feature type="transmembrane region" description="Helical" evidence="9">
    <location>
        <begin position="657"/>
        <end position="680"/>
    </location>
</feature>
<dbReference type="PANTHER" id="PTHR12185:SF14">
    <property type="entry name" value="CHOLESTEROL UPTAKE PROTEIN 1"/>
    <property type="match status" value="1"/>
</dbReference>
<feature type="transmembrane region" description="Helical" evidence="9">
    <location>
        <begin position="346"/>
        <end position="370"/>
    </location>
</feature>
<dbReference type="AlphaFoldDB" id="A0A1I8GIX3"/>
<keyword evidence="5 9" id="KW-1133">Transmembrane helix</keyword>
<dbReference type="GO" id="GO:0051033">
    <property type="term" value="F:RNA transmembrane transporter activity"/>
    <property type="evidence" value="ECO:0007669"/>
    <property type="project" value="TreeGrafter"/>
</dbReference>
<name>A0A1I8GIX3_9PLAT</name>
<accession>A0A1I8GIX3</accession>
<evidence type="ECO:0000256" key="7">
    <source>
        <dbReference type="ARBA" id="ARBA00023180"/>
    </source>
</evidence>
<comment type="subcellular location">
    <subcellularLocation>
        <location evidence="1">Membrane</location>
        <topology evidence="1">Multi-pass membrane protein</topology>
    </subcellularLocation>
</comment>
<evidence type="ECO:0000256" key="1">
    <source>
        <dbReference type="ARBA" id="ARBA00004141"/>
    </source>
</evidence>
<evidence type="ECO:0000313" key="10">
    <source>
        <dbReference type="Proteomes" id="UP000095280"/>
    </source>
</evidence>
<dbReference type="GO" id="GO:0005764">
    <property type="term" value="C:lysosome"/>
    <property type="evidence" value="ECO:0007669"/>
    <property type="project" value="TreeGrafter"/>
</dbReference>
<feature type="compositionally biased region" description="Polar residues" evidence="8">
    <location>
        <begin position="464"/>
        <end position="473"/>
    </location>
</feature>
<feature type="transmembrane region" description="Helical" evidence="9">
    <location>
        <begin position="717"/>
        <end position="737"/>
    </location>
</feature>
<feature type="transmembrane region" description="Helical" evidence="9">
    <location>
        <begin position="823"/>
        <end position="844"/>
    </location>
</feature>
<keyword evidence="4" id="KW-0732">Signal</keyword>
<proteinExistence type="inferred from homology"/>
<comment type="similarity">
    <text evidence="2">Belongs to the SID1 family.</text>
</comment>
<dbReference type="Pfam" id="PF13965">
    <property type="entry name" value="SID-1_RNA_chan"/>
    <property type="match status" value="1"/>
</dbReference>
<evidence type="ECO:0000313" key="11">
    <source>
        <dbReference type="WBParaSite" id="maker-uti_cns_0002007-snap-gene-1.10-mRNA-1"/>
    </source>
</evidence>
<evidence type="ECO:0000256" key="6">
    <source>
        <dbReference type="ARBA" id="ARBA00023136"/>
    </source>
</evidence>
<feature type="region of interest" description="Disordered" evidence="8">
    <location>
        <begin position="462"/>
        <end position="487"/>
    </location>
</feature>
<evidence type="ECO:0000256" key="4">
    <source>
        <dbReference type="ARBA" id="ARBA00022729"/>
    </source>
</evidence>
<evidence type="ECO:0000256" key="8">
    <source>
        <dbReference type="SAM" id="MobiDB-lite"/>
    </source>
</evidence>
<keyword evidence="3 9" id="KW-0812">Transmembrane</keyword>
<dbReference type="WBParaSite" id="maker-uti_cns_0002007-snap-gene-1.10-mRNA-1">
    <property type="protein sequence ID" value="maker-uti_cns_0002007-snap-gene-1.10-mRNA-1"/>
    <property type="gene ID" value="maker-uti_cns_0002007-snap-gene-1.10"/>
</dbReference>
<feature type="transmembrane region" description="Helical" evidence="9">
    <location>
        <begin position="618"/>
        <end position="636"/>
    </location>
</feature>
<dbReference type="InterPro" id="IPR025958">
    <property type="entry name" value="SID1_TM_fam"/>
</dbReference>
<feature type="region of interest" description="Disordered" evidence="8">
    <location>
        <begin position="388"/>
        <end position="434"/>
    </location>
</feature>
<evidence type="ECO:0000256" key="5">
    <source>
        <dbReference type="ARBA" id="ARBA00022989"/>
    </source>
</evidence>